<proteinExistence type="predicted"/>
<name>G1WHN3_9ACTN</name>
<evidence type="ECO:0000313" key="1">
    <source>
        <dbReference type="EMBL" id="EGX71458.1"/>
    </source>
</evidence>
<dbReference type="AlphaFoldDB" id="G1WHN3"/>
<protein>
    <submittedName>
        <fullName evidence="1">Uncharacterized protein</fullName>
    </submittedName>
</protein>
<reference evidence="1 2" key="1">
    <citation type="submission" date="2011-06" db="EMBL/GenBank/DDBJ databases">
        <title>The Genome Sequence of Collinsella tanakaei YIT 12063.</title>
        <authorList>
            <consortium name="The Broad Institute Genome Sequencing Platform"/>
            <person name="Earl A."/>
            <person name="Ward D."/>
            <person name="Feldgarden M."/>
            <person name="Gevers D."/>
            <person name="Morotomi M."/>
            <person name="Young S.K."/>
            <person name="Zeng Q."/>
            <person name="Gargeya S."/>
            <person name="Fitzgerald M."/>
            <person name="Haas B."/>
            <person name="Abouelleil A."/>
            <person name="Alvarado L."/>
            <person name="Arachchi H.M."/>
            <person name="Berlin A."/>
            <person name="Brown A."/>
            <person name="Chapman S.B."/>
            <person name="Chen Z."/>
            <person name="Dunbar C."/>
            <person name="Freedman E."/>
            <person name="Gearin G."/>
            <person name="Gellesch M."/>
            <person name="Goldberg J."/>
            <person name="Griggs A."/>
            <person name="Gujja S."/>
            <person name="Heiman D."/>
            <person name="Howarth C."/>
            <person name="Larson L."/>
            <person name="Lui A."/>
            <person name="MacDonald P.J.P."/>
            <person name="Mehta T."/>
            <person name="Montmayeur A."/>
            <person name="Murphy C."/>
            <person name="Neiman D."/>
            <person name="Pearson M."/>
            <person name="Priest M."/>
            <person name="Roberts A."/>
            <person name="Saif S."/>
            <person name="Shea T."/>
            <person name="Shenoy N."/>
            <person name="Sisk P."/>
            <person name="Stolte C."/>
            <person name="Sykes S."/>
            <person name="Wortman J."/>
            <person name="Nusbaum C."/>
            <person name="Birren B."/>
        </authorList>
    </citation>
    <scope>NUCLEOTIDE SEQUENCE [LARGE SCALE GENOMIC DNA]</scope>
    <source>
        <strain evidence="1 2">YIT 12063</strain>
    </source>
</reference>
<sequence length="202" mass="22541">MVRLDLLKSSAEGHRDVVEGRTHPARKGASACAKSSGCRYVLRCGNRCGPGRLARIDRLPKLPHRRKADRCESARCVERLVGLLEQAPYAFPLALDPVVGLLGYRWARAGSNIVLYAVREAEGTATIERSTARGSRQWRVALQRLWRGWAHIAIFGSWAATPSWRPCFLATWLIISSSRWRPCFWARASRCSRKGAGASLQT</sequence>
<dbReference type="STRING" id="742742.HMPREF9452_00846"/>
<comment type="caution">
    <text evidence="1">The sequence shown here is derived from an EMBL/GenBank/DDBJ whole genome shotgun (WGS) entry which is preliminary data.</text>
</comment>
<dbReference type="HOGENOM" id="CLU_1352717_0_0_11"/>
<dbReference type="EMBL" id="ADLS01000011">
    <property type="protein sequence ID" value="EGX71458.1"/>
    <property type="molecule type" value="Genomic_DNA"/>
</dbReference>
<accession>G1WHN3</accession>
<organism evidence="1 2">
    <name type="scientific">Collinsella tanakaei YIT 12063</name>
    <dbReference type="NCBI Taxonomy" id="742742"/>
    <lineage>
        <taxon>Bacteria</taxon>
        <taxon>Bacillati</taxon>
        <taxon>Actinomycetota</taxon>
        <taxon>Coriobacteriia</taxon>
        <taxon>Coriobacteriales</taxon>
        <taxon>Coriobacteriaceae</taxon>
        <taxon>Collinsella</taxon>
    </lineage>
</organism>
<keyword evidence="2" id="KW-1185">Reference proteome</keyword>
<dbReference type="Proteomes" id="UP000004830">
    <property type="component" value="Unassembled WGS sequence"/>
</dbReference>
<gene>
    <name evidence="1" type="ORF">HMPREF9452_00846</name>
</gene>
<evidence type="ECO:0000313" key="2">
    <source>
        <dbReference type="Proteomes" id="UP000004830"/>
    </source>
</evidence>